<dbReference type="Proteomes" id="UP000663281">
    <property type="component" value="Chromosome"/>
</dbReference>
<proteinExistence type="predicted"/>
<gene>
    <name evidence="1" type="ORF">JYB88_01865</name>
</gene>
<dbReference type="AlphaFoldDB" id="A0A974XND8"/>
<keyword evidence="2" id="KW-1185">Reference proteome</keyword>
<organism evidence="1 2">
    <name type="scientific">Shewanella cyperi</name>
    <dbReference type="NCBI Taxonomy" id="2814292"/>
    <lineage>
        <taxon>Bacteria</taxon>
        <taxon>Pseudomonadati</taxon>
        <taxon>Pseudomonadota</taxon>
        <taxon>Gammaproteobacteria</taxon>
        <taxon>Alteromonadales</taxon>
        <taxon>Shewanellaceae</taxon>
        <taxon>Shewanella</taxon>
    </lineage>
</organism>
<dbReference type="EMBL" id="CP071504">
    <property type="protein sequence ID" value="QSX30428.1"/>
    <property type="molecule type" value="Genomic_DNA"/>
</dbReference>
<dbReference type="RefSeq" id="WP_207325280.1">
    <property type="nucleotide sequence ID" value="NZ_CP071504.1"/>
</dbReference>
<evidence type="ECO:0000313" key="1">
    <source>
        <dbReference type="EMBL" id="QSX30428.1"/>
    </source>
</evidence>
<accession>A0A974XND8</accession>
<evidence type="ECO:0000313" key="2">
    <source>
        <dbReference type="Proteomes" id="UP000663281"/>
    </source>
</evidence>
<name>A0A974XND8_9GAMM</name>
<protein>
    <submittedName>
        <fullName evidence="1">Uncharacterized protein</fullName>
    </submittedName>
</protein>
<sequence length="82" mass="9297">MDSAVTGNQNRRTVPLSHEQHWQAMTAEQKLTLYRLQPWGYRLLFVRNQASAPLAIIAQDQTLATLSADGILDTEPEIVLRH</sequence>
<reference evidence="1 2" key="1">
    <citation type="submission" date="2021-03" db="EMBL/GenBank/DDBJ databases">
        <title>Novel species identification of genus Shewanella.</title>
        <authorList>
            <person name="Liu G."/>
            <person name="Zhang Q."/>
        </authorList>
    </citation>
    <scope>NUCLEOTIDE SEQUENCE [LARGE SCALE GENOMIC DNA]</scope>
    <source>
        <strain evidence="1 2">FJAT-53726</strain>
    </source>
</reference>
<dbReference type="KEGG" id="scyp:JYB88_01865"/>